<protein>
    <recommendedName>
        <fullName evidence="6">tRNA-queuosine alpha-mannosyltransferase</fullName>
        <ecNumber evidence="5">2.4.1.110</ecNumber>
    </recommendedName>
</protein>
<dbReference type="GO" id="GO:0006396">
    <property type="term" value="P:RNA processing"/>
    <property type="evidence" value="ECO:0007669"/>
    <property type="project" value="InterPro"/>
</dbReference>
<dbReference type="Proteomes" id="UP001295423">
    <property type="component" value="Unassembled WGS sequence"/>
</dbReference>
<dbReference type="Pfam" id="PF12038">
    <property type="entry name" value="QTMAN_N"/>
    <property type="match status" value="1"/>
</dbReference>
<dbReference type="Gene3D" id="3.40.1280.10">
    <property type="match status" value="1"/>
</dbReference>
<evidence type="ECO:0000259" key="10">
    <source>
        <dbReference type="Pfam" id="PF00588"/>
    </source>
</evidence>
<dbReference type="EC" id="2.4.1.110" evidence="5"/>
<dbReference type="InterPro" id="IPR029026">
    <property type="entry name" value="tRNA_m1G_MTases_N"/>
</dbReference>
<dbReference type="GO" id="GO:0003723">
    <property type="term" value="F:RNA binding"/>
    <property type="evidence" value="ECO:0007669"/>
    <property type="project" value="InterPro"/>
</dbReference>
<dbReference type="InterPro" id="IPR001537">
    <property type="entry name" value="SpoU_MeTrfase"/>
</dbReference>
<evidence type="ECO:0000256" key="1">
    <source>
        <dbReference type="ARBA" id="ARBA00009481"/>
    </source>
</evidence>
<dbReference type="InterPro" id="IPR029028">
    <property type="entry name" value="Alpha/beta_knot_MTases"/>
</dbReference>
<organism evidence="12 13">
    <name type="scientific">Cylindrotheca closterium</name>
    <dbReference type="NCBI Taxonomy" id="2856"/>
    <lineage>
        <taxon>Eukaryota</taxon>
        <taxon>Sar</taxon>
        <taxon>Stramenopiles</taxon>
        <taxon>Ochrophyta</taxon>
        <taxon>Bacillariophyta</taxon>
        <taxon>Bacillariophyceae</taxon>
        <taxon>Bacillariophycidae</taxon>
        <taxon>Bacillariales</taxon>
        <taxon>Bacillariaceae</taxon>
        <taxon>Cylindrotheca</taxon>
    </lineage>
</organism>
<proteinExistence type="inferred from homology"/>
<dbReference type="SUPFAM" id="SSF53756">
    <property type="entry name" value="UDP-Glycosyltransferase/glycogen phosphorylase"/>
    <property type="match status" value="1"/>
</dbReference>
<evidence type="ECO:0000313" key="13">
    <source>
        <dbReference type="Proteomes" id="UP001295423"/>
    </source>
</evidence>
<dbReference type="GO" id="GO:0008173">
    <property type="term" value="F:RNA methyltransferase activity"/>
    <property type="evidence" value="ECO:0007669"/>
    <property type="project" value="InterPro"/>
</dbReference>
<evidence type="ECO:0000256" key="6">
    <source>
        <dbReference type="ARBA" id="ARBA00044539"/>
    </source>
</evidence>
<keyword evidence="13" id="KW-1185">Reference proteome</keyword>
<keyword evidence="8" id="KW-0732">Signal</keyword>
<evidence type="ECO:0000259" key="11">
    <source>
        <dbReference type="Pfam" id="PF12038"/>
    </source>
</evidence>
<comment type="similarity">
    <text evidence="1">Belongs to the glycosyltransferase group 1 family. Glycosyltransferase 4 subfamily.</text>
</comment>
<dbReference type="SUPFAM" id="SSF75217">
    <property type="entry name" value="alpha/beta knot"/>
    <property type="match status" value="1"/>
</dbReference>
<reference evidence="12" key="1">
    <citation type="submission" date="2023-08" db="EMBL/GenBank/DDBJ databases">
        <authorList>
            <person name="Audoor S."/>
            <person name="Bilcke G."/>
        </authorList>
    </citation>
    <scope>NUCLEOTIDE SEQUENCE</scope>
</reference>
<feature type="domain" description="tRNA/rRNA methyltransferase SpoU type" evidence="10">
    <location>
        <begin position="616"/>
        <end position="756"/>
    </location>
</feature>
<dbReference type="GO" id="GO:0032259">
    <property type="term" value="P:methylation"/>
    <property type="evidence" value="ECO:0007669"/>
    <property type="project" value="UniProtKB-KW"/>
</dbReference>
<feature type="domain" description="tRNA-queuosine alpha-mannosyltransferase N-terminal" evidence="11">
    <location>
        <begin position="12"/>
        <end position="185"/>
    </location>
</feature>
<keyword evidence="2" id="KW-0489">Methyltransferase</keyword>
<keyword evidence="3" id="KW-0328">Glycosyltransferase</keyword>
<comment type="catalytic activity">
    <reaction evidence="7">
        <text>queuosine(34) in tRNA(Asp) + GDP-alpha-D-mannose = O-4''-alpha-D-mannosylqueuosine(34) in tRNA(Asp) + GDP + H(+)</text>
        <dbReference type="Rhea" id="RHEA:12885"/>
        <dbReference type="Rhea" id="RHEA-COMP:18572"/>
        <dbReference type="Rhea" id="RHEA-COMP:18581"/>
        <dbReference type="ChEBI" id="CHEBI:15378"/>
        <dbReference type="ChEBI" id="CHEBI:57527"/>
        <dbReference type="ChEBI" id="CHEBI:58189"/>
        <dbReference type="ChEBI" id="CHEBI:194431"/>
        <dbReference type="ChEBI" id="CHEBI:194442"/>
        <dbReference type="EC" id="2.4.1.110"/>
    </reaction>
    <physiologicalReaction direction="left-to-right" evidence="7">
        <dbReference type="Rhea" id="RHEA:12886"/>
    </physiologicalReaction>
</comment>
<evidence type="ECO:0000256" key="7">
    <source>
        <dbReference type="ARBA" id="ARBA00048439"/>
    </source>
</evidence>
<dbReference type="Gene3D" id="3.40.50.2000">
    <property type="entry name" value="Glycogen Phosphorylase B"/>
    <property type="match status" value="1"/>
</dbReference>
<evidence type="ECO:0000256" key="5">
    <source>
        <dbReference type="ARBA" id="ARBA00044517"/>
    </source>
</evidence>
<dbReference type="InterPro" id="IPR051862">
    <property type="entry name" value="GT-like_domain_containing_1"/>
</dbReference>
<gene>
    <name evidence="12" type="ORF">CYCCA115_LOCUS19482</name>
</gene>
<dbReference type="EMBL" id="CAKOGP040002092">
    <property type="protein sequence ID" value="CAJ1962010.1"/>
    <property type="molecule type" value="Genomic_DNA"/>
</dbReference>
<dbReference type="PANTHER" id="PTHR13615">
    <property type="entry name" value="GLYCOSYLTRANSFERASE-LIKE 1"/>
    <property type="match status" value="1"/>
</dbReference>
<dbReference type="AlphaFoldDB" id="A0AAD2G407"/>
<name>A0AAD2G407_9STRA</name>
<dbReference type="PANTHER" id="PTHR13615:SF3">
    <property type="entry name" value="GLYCOSYLTRANSFERASE-LIKE DOMAIN-CONTAINING PROTEIN 1"/>
    <property type="match status" value="1"/>
</dbReference>
<accession>A0AAD2G407</accession>
<keyword evidence="4" id="KW-0808">Transferase</keyword>
<evidence type="ECO:0000256" key="8">
    <source>
        <dbReference type="SAM" id="SignalP"/>
    </source>
</evidence>
<dbReference type="Pfam" id="PF00534">
    <property type="entry name" value="Glycos_transf_1"/>
    <property type="match status" value="1"/>
</dbReference>
<feature type="chain" id="PRO_5042203605" description="tRNA-queuosine alpha-mannosyltransferase" evidence="8">
    <location>
        <begin position="19"/>
        <end position="774"/>
    </location>
</feature>
<dbReference type="InterPro" id="IPR001296">
    <property type="entry name" value="Glyco_trans_1"/>
</dbReference>
<evidence type="ECO:0000256" key="2">
    <source>
        <dbReference type="ARBA" id="ARBA00022603"/>
    </source>
</evidence>
<comment type="caution">
    <text evidence="12">The sequence shown here is derived from an EMBL/GenBank/DDBJ whole genome shotgun (WGS) entry which is preliminary data.</text>
</comment>
<evidence type="ECO:0000256" key="3">
    <source>
        <dbReference type="ARBA" id="ARBA00022676"/>
    </source>
</evidence>
<evidence type="ECO:0000256" key="4">
    <source>
        <dbReference type="ARBA" id="ARBA00022679"/>
    </source>
</evidence>
<feature type="domain" description="Glycosyl transferase family 1" evidence="9">
    <location>
        <begin position="224"/>
        <end position="359"/>
    </location>
</feature>
<evidence type="ECO:0000259" key="9">
    <source>
        <dbReference type="Pfam" id="PF00534"/>
    </source>
</evidence>
<dbReference type="Pfam" id="PF00588">
    <property type="entry name" value="SpoU_methylase"/>
    <property type="match status" value="1"/>
</dbReference>
<sequence length="774" mass="86978">MAVIRFFVMGFASHQTWASGYQRASTKHDVRIEVISGERWKYRMMAACAEWEEKISPEDDILVVDGMFDVTVLMAILRSRGTNDPNARMRIPKVYVYFHENQFTTPFTSQDRDKKNNTHWHYGMAHWRSLLVADGFIFNSQTHFDAFAAALPKMINEQCPRDAVQWQLQRADSLLKTRCTILPYGLELDELVQFQSKKRSRPTPSSELPPVGEVAELLPALESVKILWNARLEEDKNPAAFLDLIHQIRRQVREGKGTNKTDSQLLPNSNCPPIQLIILGTDPSKDRKWENRIRKEFPPEMILYLGWCQDRKEYAKWLQKAHIVVSTAKHETFGISIVESVFSGALPLLPNRLSYPEIFPPETFEQDHLYSNTRKDGVEKLLHLMDIIQNDTAAFDVAKARAKTAVSTFRWAIMSCIYDEFFASLAEGDSITEAGSAAASTIKKKQQCFRPVADAETTTTTASSQDCQAETLTTAEPIVISNADDDKVALFRPKSLRNYNEYNRQVKELQKQGIEAALHGGRRTTVRMLEAISLGAKINPISFLTTQELADNLFMDDSSKKQQVPIPKEIPLYVTKEKKLLDEIRGQKLNTGDAVLCMIQFPIASELQELIQNPPILLFDNVRNAENLGSILRTAFCLGIKSIVASSTAWAALKDSRAARCSMGTMYYHRFYQSHNLQETIGEIQKQKIAVYGVEIGDNAVPVAPHGPSNNWAAVMGNEDAGLNPDIAKICDKIVFVPQAHGDSLNVGHAAAITLFELGREGPKMEHDGKAACT</sequence>
<evidence type="ECO:0000313" key="12">
    <source>
        <dbReference type="EMBL" id="CAJ1962010.1"/>
    </source>
</evidence>
<dbReference type="InterPro" id="IPR022701">
    <property type="entry name" value="QTMAN_N"/>
</dbReference>
<dbReference type="GO" id="GO:0016438">
    <property type="term" value="F:tRNA-queuosine(34) beta-mannosyltransferase activity"/>
    <property type="evidence" value="ECO:0007669"/>
    <property type="project" value="UniProtKB-EC"/>
</dbReference>
<dbReference type="CDD" id="cd18095">
    <property type="entry name" value="SpoU-like_rRNA-MTase"/>
    <property type="match status" value="1"/>
</dbReference>
<feature type="signal peptide" evidence="8">
    <location>
        <begin position="1"/>
        <end position="18"/>
    </location>
</feature>